<accession>A0AA88J2G9</accession>
<keyword evidence="3" id="KW-1185">Reference proteome</keyword>
<proteinExistence type="predicted"/>
<dbReference type="Pfam" id="PF03732">
    <property type="entry name" value="Retrotrans_gag"/>
    <property type="match status" value="1"/>
</dbReference>
<dbReference type="EMBL" id="BTGU01000098">
    <property type="protein sequence ID" value="GMN60380.1"/>
    <property type="molecule type" value="Genomic_DNA"/>
</dbReference>
<dbReference type="AlphaFoldDB" id="A0AA88J2G9"/>
<protein>
    <recommendedName>
        <fullName evidence="1">Retrotransposon gag domain-containing protein</fullName>
    </recommendedName>
</protein>
<evidence type="ECO:0000313" key="3">
    <source>
        <dbReference type="Proteomes" id="UP001187192"/>
    </source>
</evidence>
<reference evidence="2" key="1">
    <citation type="submission" date="2023-07" db="EMBL/GenBank/DDBJ databases">
        <title>draft genome sequence of fig (Ficus carica).</title>
        <authorList>
            <person name="Takahashi T."/>
            <person name="Nishimura K."/>
        </authorList>
    </citation>
    <scope>NUCLEOTIDE SEQUENCE</scope>
</reference>
<evidence type="ECO:0000313" key="2">
    <source>
        <dbReference type="EMBL" id="GMN60380.1"/>
    </source>
</evidence>
<feature type="domain" description="Retrotransposon gag" evidence="1">
    <location>
        <begin position="337"/>
        <end position="411"/>
    </location>
</feature>
<dbReference type="InterPro" id="IPR005162">
    <property type="entry name" value="Retrotrans_gag_dom"/>
</dbReference>
<gene>
    <name evidence="2" type="ORF">TIFTF001_029464</name>
</gene>
<organism evidence="2 3">
    <name type="scientific">Ficus carica</name>
    <name type="common">Common fig</name>
    <dbReference type="NCBI Taxonomy" id="3494"/>
    <lineage>
        <taxon>Eukaryota</taxon>
        <taxon>Viridiplantae</taxon>
        <taxon>Streptophyta</taxon>
        <taxon>Embryophyta</taxon>
        <taxon>Tracheophyta</taxon>
        <taxon>Spermatophyta</taxon>
        <taxon>Magnoliopsida</taxon>
        <taxon>eudicotyledons</taxon>
        <taxon>Gunneridae</taxon>
        <taxon>Pentapetalae</taxon>
        <taxon>rosids</taxon>
        <taxon>fabids</taxon>
        <taxon>Rosales</taxon>
        <taxon>Moraceae</taxon>
        <taxon>Ficeae</taxon>
        <taxon>Ficus</taxon>
    </lineage>
</organism>
<sequence length="444" mass="50642">MVARHGTDTYVMISRALLDTKRVELRRAGCETWVGDRYALMINFMLFLSYIGRVVTAMRAGLVHDLSWIGLTAPTTPWLRATGTAALAEWLHNMEIIFRLCHIGAHLQVMLGSRSLVGEARSWWLSIGNPEVPKDCWRNFRALITLRFGPLPGERPHMHYRDPKIYRDMYMRRYVCNVVDRSMIQAIHILRNGLPPKTPEDDDDYRLLSPVADDDHPLTPVDDGGVGGPAYHGDLADHLVDLEKNMENPPVIIIASDDEDGDEEEDPKEILISDDDDDEDTDSVVFSNISSKNLVPPEVPQMPKVNQGIPRNPEVPPAPVAPAGGQTNPPMVLCDSFALKKDARHWWMTVQMRRNVTNMSWQDFVTEFRDIYYNRETLAAQQDEFNSMKQGSMTVLEAVKKFEQLARMYPKLIPTEMEKDKETRAQIFKAKKEDRAMLKQSQPN</sequence>
<evidence type="ECO:0000259" key="1">
    <source>
        <dbReference type="Pfam" id="PF03732"/>
    </source>
</evidence>
<dbReference type="Proteomes" id="UP001187192">
    <property type="component" value="Unassembled WGS sequence"/>
</dbReference>
<name>A0AA88J2G9_FICCA</name>
<comment type="caution">
    <text evidence="2">The sequence shown here is derived from an EMBL/GenBank/DDBJ whole genome shotgun (WGS) entry which is preliminary data.</text>
</comment>